<proteinExistence type="predicted"/>
<keyword evidence="1" id="KW-0694">RNA-binding</keyword>
<evidence type="ECO:0000256" key="3">
    <source>
        <dbReference type="ARBA" id="ARBA00023274"/>
    </source>
</evidence>
<dbReference type="GO" id="GO:1990904">
    <property type="term" value="C:ribonucleoprotein complex"/>
    <property type="evidence" value="ECO:0007669"/>
    <property type="project" value="UniProtKB-KW"/>
</dbReference>
<comment type="caution">
    <text evidence="4">The sequence shown here is derived from an EMBL/GenBank/DDBJ whole genome shotgun (WGS) entry which is preliminary data.</text>
</comment>
<dbReference type="AlphaFoldDB" id="A0A6N7IVX5"/>
<dbReference type="Gene3D" id="4.10.830.10">
    <property type="entry name" value="30s Ribosomal Protein S14, Chain N"/>
    <property type="match status" value="1"/>
</dbReference>
<dbReference type="GO" id="GO:0006412">
    <property type="term" value="P:translation"/>
    <property type="evidence" value="ECO:0007669"/>
    <property type="project" value="InterPro"/>
</dbReference>
<protein>
    <submittedName>
        <fullName evidence="4">30S ribosomal protein S14</fullName>
    </submittedName>
</protein>
<dbReference type="GO" id="GO:0003735">
    <property type="term" value="F:structural constituent of ribosome"/>
    <property type="evidence" value="ECO:0007669"/>
    <property type="project" value="InterPro"/>
</dbReference>
<sequence>MNESFKQHVQPKYSTRAYTLQISAAQSAHQYFVSYGIWPSRFRELAYTGEIPGVRKASW</sequence>
<keyword evidence="5" id="KW-1185">Reference proteome</keyword>
<dbReference type="SUPFAM" id="SSF57716">
    <property type="entry name" value="Glucocorticoid receptor-like (DNA-binding domain)"/>
    <property type="match status" value="1"/>
</dbReference>
<dbReference type="GO" id="GO:0005840">
    <property type="term" value="C:ribosome"/>
    <property type="evidence" value="ECO:0007669"/>
    <property type="project" value="UniProtKB-KW"/>
</dbReference>
<evidence type="ECO:0000313" key="4">
    <source>
        <dbReference type="EMBL" id="MQN00411.1"/>
    </source>
</evidence>
<dbReference type="InterPro" id="IPR001209">
    <property type="entry name" value="Ribosomal_uS14"/>
</dbReference>
<keyword evidence="1" id="KW-0699">rRNA-binding</keyword>
<evidence type="ECO:0000256" key="2">
    <source>
        <dbReference type="ARBA" id="ARBA00022980"/>
    </source>
</evidence>
<accession>A0A6N7IVX5</accession>
<keyword evidence="3" id="KW-0687">Ribonucleoprotein</keyword>
<dbReference type="InterPro" id="IPR043140">
    <property type="entry name" value="Ribosomal_uS14_sf"/>
</dbReference>
<evidence type="ECO:0000256" key="1">
    <source>
        <dbReference type="ARBA" id="ARBA00022730"/>
    </source>
</evidence>
<organism evidence="4 5">
    <name type="scientific">Candidatus Weimeria bifida</name>
    <dbReference type="NCBI Taxonomy" id="2599074"/>
    <lineage>
        <taxon>Bacteria</taxon>
        <taxon>Bacillati</taxon>
        <taxon>Bacillota</taxon>
        <taxon>Clostridia</taxon>
        <taxon>Lachnospirales</taxon>
        <taxon>Lachnospiraceae</taxon>
        <taxon>Candidatus Weimeria</taxon>
    </lineage>
</organism>
<dbReference type="Proteomes" id="UP000460257">
    <property type="component" value="Unassembled WGS sequence"/>
</dbReference>
<dbReference type="EMBL" id="VOGC01000001">
    <property type="protein sequence ID" value="MQN00411.1"/>
    <property type="molecule type" value="Genomic_DNA"/>
</dbReference>
<dbReference type="GO" id="GO:0019843">
    <property type="term" value="F:rRNA binding"/>
    <property type="evidence" value="ECO:0007669"/>
    <property type="project" value="UniProtKB-KW"/>
</dbReference>
<name>A0A6N7IVX5_9FIRM</name>
<dbReference type="Pfam" id="PF00253">
    <property type="entry name" value="Ribosomal_S14"/>
    <property type="match status" value="1"/>
</dbReference>
<keyword evidence="2 4" id="KW-0689">Ribosomal protein</keyword>
<reference evidence="4" key="1">
    <citation type="journal article" date="2020" name="Appl. Environ. Microbiol.">
        <title>Medium-Chain Fatty Acid Synthesis by 'Candidatus Weimeria bifida' gen. nov., sp. nov., and 'Candidatus Pseudoramibacter fermentans' sp. nov.</title>
        <authorList>
            <person name="Scarborough M.J."/>
            <person name="Myers K.S."/>
            <person name="Donohue T.J."/>
            <person name="Noguera D.R."/>
        </authorList>
    </citation>
    <scope>NUCLEOTIDE SEQUENCE</scope>
    <source>
        <strain evidence="4">LCO1.1</strain>
    </source>
</reference>
<gene>
    <name evidence="4" type="primary">rpsN</name>
    <name evidence="4" type="ORF">FRC54_00120</name>
</gene>
<evidence type="ECO:0000313" key="5">
    <source>
        <dbReference type="Proteomes" id="UP000460257"/>
    </source>
</evidence>